<evidence type="ECO:0000313" key="5">
    <source>
        <dbReference type="Proteomes" id="UP001138751"/>
    </source>
</evidence>
<sequence length="271" mass="27508">MKTKRAAIAFAILFGGFGLAAQDAAARTPDGRQGKPAARASAAPAAAGARGTTTRTANATARGSNQRGQNATLRTASVGNSGTVARNGRRGGGAGAYAGGGGGGISCVPYARQATGMAISGNGGQWWYNAAGLYARGNRPEVGSIMAFPGSGGMRAGHVAVVERVVSSREVLIHHANWGGPGIRRGSIMRGVSVVDASPQNDWTQVRVQVGHSSDNYGRTYAVQGFIYNRPDATGGTLFAGTGPLRVNSAQAASLGLEEVAQAGPARSTRR</sequence>
<reference evidence="4" key="1">
    <citation type="submission" date="2020-01" db="EMBL/GenBank/DDBJ databases">
        <authorList>
            <person name="Rat A."/>
        </authorList>
    </citation>
    <scope>NUCLEOTIDE SEQUENCE</scope>
    <source>
        <strain evidence="4">LMG 31231</strain>
    </source>
</reference>
<dbReference type="InterPro" id="IPR038765">
    <property type="entry name" value="Papain-like_cys_pep_sf"/>
</dbReference>
<dbReference type="RefSeq" id="WP_211862240.1">
    <property type="nucleotide sequence ID" value="NZ_JAAEDM010000027.1"/>
</dbReference>
<gene>
    <name evidence="4" type="ORF">GXW76_11865</name>
</gene>
<comment type="caution">
    <text evidence="4">The sequence shown here is derived from an EMBL/GenBank/DDBJ whole genome shotgun (WGS) entry which is preliminary data.</text>
</comment>
<reference evidence="4" key="2">
    <citation type="journal article" date="2021" name="Syst. Appl. Microbiol.">
        <title>Roseomonas hellenica sp. nov., isolated from roots of wild-growing Alkanna tinctoria.</title>
        <authorList>
            <person name="Rat A."/>
            <person name="Naranjo H.D."/>
            <person name="Lebbe L."/>
            <person name="Cnockaert M."/>
            <person name="Krigas N."/>
            <person name="Grigoriadou K."/>
            <person name="Maloupa E."/>
            <person name="Willems A."/>
        </authorList>
    </citation>
    <scope>NUCLEOTIDE SEQUENCE</scope>
    <source>
        <strain evidence="4">LMG 31231</strain>
    </source>
</reference>
<dbReference type="InterPro" id="IPR007921">
    <property type="entry name" value="CHAP_dom"/>
</dbReference>
<keyword evidence="2" id="KW-0732">Signal</keyword>
<organism evidence="4 5">
    <name type="scientific">Neoroseomonas soli</name>
    <dbReference type="NCBI Taxonomy" id="1081025"/>
    <lineage>
        <taxon>Bacteria</taxon>
        <taxon>Pseudomonadati</taxon>
        <taxon>Pseudomonadota</taxon>
        <taxon>Alphaproteobacteria</taxon>
        <taxon>Acetobacterales</taxon>
        <taxon>Acetobacteraceae</taxon>
        <taxon>Neoroseomonas</taxon>
    </lineage>
</organism>
<evidence type="ECO:0000256" key="1">
    <source>
        <dbReference type="SAM" id="MobiDB-lite"/>
    </source>
</evidence>
<feature type="region of interest" description="Disordered" evidence="1">
    <location>
        <begin position="27"/>
        <end position="92"/>
    </location>
</feature>
<dbReference type="Proteomes" id="UP001138751">
    <property type="component" value="Unassembled WGS sequence"/>
</dbReference>
<feature type="chain" id="PRO_5040771935" evidence="2">
    <location>
        <begin position="21"/>
        <end position="271"/>
    </location>
</feature>
<dbReference type="EMBL" id="JAAEDM010000027">
    <property type="protein sequence ID" value="MBR0671867.1"/>
    <property type="molecule type" value="Genomic_DNA"/>
</dbReference>
<feature type="signal peptide" evidence="2">
    <location>
        <begin position="1"/>
        <end position="20"/>
    </location>
</feature>
<evidence type="ECO:0000256" key="2">
    <source>
        <dbReference type="SAM" id="SignalP"/>
    </source>
</evidence>
<keyword evidence="5" id="KW-1185">Reference proteome</keyword>
<feature type="domain" description="Peptidase C51" evidence="3">
    <location>
        <begin position="82"/>
        <end position="205"/>
    </location>
</feature>
<name>A0A9X9WXI8_9PROT</name>
<dbReference type="Pfam" id="PF05257">
    <property type="entry name" value="CHAP"/>
    <property type="match status" value="1"/>
</dbReference>
<feature type="compositionally biased region" description="Polar residues" evidence="1">
    <location>
        <begin position="66"/>
        <end position="84"/>
    </location>
</feature>
<accession>A0A9X9WXI8</accession>
<feature type="compositionally biased region" description="Low complexity" evidence="1">
    <location>
        <begin position="36"/>
        <end position="65"/>
    </location>
</feature>
<dbReference type="AlphaFoldDB" id="A0A9X9WXI8"/>
<proteinExistence type="predicted"/>
<evidence type="ECO:0000313" key="4">
    <source>
        <dbReference type="EMBL" id="MBR0671867.1"/>
    </source>
</evidence>
<dbReference type="SUPFAM" id="SSF54001">
    <property type="entry name" value="Cysteine proteinases"/>
    <property type="match status" value="1"/>
</dbReference>
<protein>
    <submittedName>
        <fullName evidence="4">CHAP domain-containing protein</fullName>
    </submittedName>
</protein>
<dbReference type="Gene3D" id="3.90.1720.10">
    <property type="entry name" value="endopeptidase domain like (from Nostoc punctiforme)"/>
    <property type="match status" value="1"/>
</dbReference>
<dbReference type="PROSITE" id="PS50911">
    <property type="entry name" value="CHAP"/>
    <property type="match status" value="1"/>
</dbReference>
<evidence type="ECO:0000259" key="3">
    <source>
        <dbReference type="PROSITE" id="PS50911"/>
    </source>
</evidence>